<keyword evidence="3" id="KW-0963">Cytoplasm</keyword>
<dbReference type="GO" id="GO:0016301">
    <property type="term" value="F:kinase activity"/>
    <property type="evidence" value="ECO:0007669"/>
    <property type="project" value="UniProtKB-KW"/>
</dbReference>
<comment type="caution">
    <text evidence="9">The sequence shown here is derived from an EMBL/GenBank/DDBJ whole genome shotgun (WGS) entry which is preliminary data.</text>
</comment>
<protein>
    <recommendedName>
        <fullName evidence="8">PTS EIIB type-4 domain-containing protein</fullName>
    </recommendedName>
</protein>
<evidence type="ECO:0000313" key="9">
    <source>
        <dbReference type="EMBL" id="GCF95649.1"/>
    </source>
</evidence>
<evidence type="ECO:0000256" key="4">
    <source>
        <dbReference type="ARBA" id="ARBA00022597"/>
    </source>
</evidence>
<evidence type="ECO:0000256" key="7">
    <source>
        <dbReference type="ARBA" id="ARBA00022777"/>
    </source>
</evidence>
<dbReference type="PROSITE" id="PS51101">
    <property type="entry name" value="PTS_EIIB_TYPE_4"/>
    <property type="match status" value="1"/>
</dbReference>
<sequence length="159" mass="17790">MGIIYNRVDGRMVHGQVATSLAPALRADEILVLNDEAAQDTNQIMLMQLASPQGCEIDVFTIETGTEIILDQDFNGDRTFIIFKTIQDALKAAVYGYVPEVLYIGGMYSTEGKEEKAIALYVDSEDCRAFRQLEDKGVQLIYQVSPLNKEKKLSELVDY</sequence>
<evidence type="ECO:0000256" key="6">
    <source>
        <dbReference type="ARBA" id="ARBA00022683"/>
    </source>
</evidence>
<keyword evidence="5" id="KW-0808">Transferase</keyword>
<dbReference type="EMBL" id="BJCC01000035">
    <property type="protein sequence ID" value="GCF95649.1"/>
    <property type="molecule type" value="Genomic_DNA"/>
</dbReference>
<proteinExistence type="predicted"/>
<gene>
    <name evidence="9" type="ORF">NRIC_35400</name>
</gene>
<reference evidence="10" key="1">
    <citation type="submission" date="2019-02" db="EMBL/GenBank/DDBJ databases">
        <title>Draft genome sequence of Enterococcus sp. Gos25-1.</title>
        <authorList>
            <person name="Tanaka N."/>
            <person name="Shiwa Y."/>
            <person name="Fujita N."/>
        </authorList>
    </citation>
    <scope>NUCLEOTIDE SEQUENCE [LARGE SCALE GENOMIC DNA]</scope>
    <source>
        <strain evidence="10">Gos25-1</strain>
    </source>
</reference>
<dbReference type="Proteomes" id="UP000290567">
    <property type="component" value="Unassembled WGS sequence"/>
</dbReference>
<comment type="subcellular location">
    <subcellularLocation>
        <location evidence="1">Cytoplasm</location>
    </subcellularLocation>
</comment>
<dbReference type="GO" id="GO:0005737">
    <property type="term" value="C:cytoplasm"/>
    <property type="evidence" value="ECO:0007669"/>
    <property type="project" value="UniProtKB-SubCell"/>
</dbReference>
<dbReference type="GO" id="GO:0008982">
    <property type="term" value="F:protein-N(PI)-phosphohistidine-sugar phosphotransferase activity"/>
    <property type="evidence" value="ECO:0007669"/>
    <property type="project" value="InterPro"/>
</dbReference>
<dbReference type="Pfam" id="PF03830">
    <property type="entry name" value="PTSIIB_sorb"/>
    <property type="match status" value="1"/>
</dbReference>
<name>A0A4V0WQ02_9ENTE</name>
<organism evidence="9 10">
    <name type="scientific">Enterococcus florum</name>
    <dbReference type="NCBI Taxonomy" id="2480627"/>
    <lineage>
        <taxon>Bacteria</taxon>
        <taxon>Bacillati</taxon>
        <taxon>Bacillota</taxon>
        <taxon>Bacilli</taxon>
        <taxon>Lactobacillales</taxon>
        <taxon>Enterococcaceae</taxon>
        <taxon>Enterococcus</taxon>
    </lineage>
</organism>
<evidence type="ECO:0000256" key="2">
    <source>
        <dbReference type="ARBA" id="ARBA00022448"/>
    </source>
</evidence>
<evidence type="ECO:0000259" key="8">
    <source>
        <dbReference type="PROSITE" id="PS51101"/>
    </source>
</evidence>
<keyword evidence="6" id="KW-0598">Phosphotransferase system</keyword>
<dbReference type="Gene3D" id="3.40.35.10">
    <property type="entry name" value="Phosphotransferase system, sorbose subfamily IIB component"/>
    <property type="match status" value="1"/>
</dbReference>
<keyword evidence="2" id="KW-0813">Transport</keyword>
<evidence type="ECO:0000256" key="3">
    <source>
        <dbReference type="ARBA" id="ARBA00022490"/>
    </source>
</evidence>
<dbReference type="OrthoDB" id="9788818at2"/>
<evidence type="ECO:0000256" key="1">
    <source>
        <dbReference type="ARBA" id="ARBA00004496"/>
    </source>
</evidence>
<evidence type="ECO:0000313" key="10">
    <source>
        <dbReference type="Proteomes" id="UP000290567"/>
    </source>
</evidence>
<feature type="domain" description="PTS EIIB type-4" evidence="8">
    <location>
        <begin position="1"/>
        <end position="159"/>
    </location>
</feature>
<dbReference type="InterPro" id="IPR036667">
    <property type="entry name" value="PTS_IIB_sorbose-sp_sf"/>
</dbReference>
<dbReference type="GO" id="GO:0009401">
    <property type="term" value="P:phosphoenolpyruvate-dependent sugar phosphotransferase system"/>
    <property type="evidence" value="ECO:0007669"/>
    <property type="project" value="UniProtKB-KW"/>
</dbReference>
<keyword evidence="7" id="KW-0418">Kinase</keyword>
<keyword evidence="10" id="KW-1185">Reference proteome</keyword>
<dbReference type="AlphaFoldDB" id="A0A4V0WQ02"/>
<keyword evidence="4" id="KW-0762">Sugar transport</keyword>
<evidence type="ECO:0000256" key="5">
    <source>
        <dbReference type="ARBA" id="ARBA00022679"/>
    </source>
</evidence>
<dbReference type="SUPFAM" id="SSF52728">
    <property type="entry name" value="PTS IIb component"/>
    <property type="match status" value="1"/>
</dbReference>
<dbReference type="InterPro" id="IPR004720">
    <property type="entry name" value="PTS_IIB_sorbose-sp"/>
</dbReference>
<dbReference type="RefSeq" id="WP_146624026.1">
    <property type="nucleotide sequence ID" value="NZ_BJCC01000035.1"/>
</dbReference>
<accession>A0A4V0WQ02</accession>